<gene>
    <name evidence="1" type="ORF">G4B88_008689</name>
</gene>
<comment type="caution">
    <text evidence="1">The sequence shown here is derived from an EMBL/GenBank/DDBJ whole genome shotgun (WGS) entry which is preliminary data.</text>
</comment>
<protein>
    <submittedName>
        <fullName evidence="1">Uncharacterized protein</fullName>
    </submittedName>
</protein>
<dbReference type="AlphaFoldDB" id="A0A7J6DX93"/>
<accession>A0A7J6DX93</accession>
<sequence>MDVPEMMLKLTRLLSLSNPVGAAAPVHPASMFTPGAIKSGLSISGVIGFGPLELKAATTACSIPANISVPKHPPTQHTLYVATRAVAAIPRAVPEAKPNRLASETDEPAAVVVLLPTWHSPFHLVGGFPSPVSSKLLLSGHTPVSKTPITTSLTLSEVGKIDSLFPSPRNSGVRVAYETYPYEQCKSSSLVCVVYRLLLHINGRQCSEARLFAKGVRNTVSLVLNWLGMEK</sequence>
<organism evidence="1 2">
    <name type="scientific">Cannabis sativa</name>
    <name type="common">Hemp</name>
    <name type="synonym">Marijuana</name>
    <dbReference type="NCBI Taxonomy" id="3483"/>
    <lineage>
        <taxon>Eukaryota</taxon>
        <taxon>Viridiplantae</taxon>
        <taxon>Streptophyta</taxon>
        <taxon>Embryophyta</taxon>
        <taxon>Tracheophyta</taxon>
        <taxon>Spermatophyta</taxon>
        <taxon>Magnoliopsida</taxon>
        <taxon>eudicotyledons</taxon>
        <taxon>Gunneridae</taxon>
        <taxon>Pentapetalae</taxon>
        <taxon>rosids</taxon>
        <taxon>fabids</taxon>
        <taxon>Rosales</taxon>
        <taxon>Cannabaceae</taxon>
        <taxon>Cannabis</taxon>
    </lineage>
</organism>
<proteinExistence type="predicted"/>
<evidence type="ECO:0000313" key="2">
    <source>
        <dbReference type="Proteomes" id="UP000583929"/>
    </source>
</evidence>
<evidence type="ECO:0000313" key="1">
    <source>
        <dbReference type="EMBL" id="KAF4350752.1"/>
    </source>
</evidence>
<dbReference type="Proteomes" id="UP000583929">
    <property type="component" value="Unassembled WGS sequence"/>
</dbReference>
<dbReference type="EMBL" id="JAATIQ010000586">
    <property type="protein sequence ID" value="KAF4350752.1"/>
    <property type="molecule type" value="Genomic_DNA"/>
</dbReference>
<keyword evidence="2" id="KW-1185">Reference proteome</keyword>
<name>A0A7J6DX93_CANSA</name>
<reference evidence="1 2" key="1">
    <citation type="journal article" date="2020" name="bioRxiv">
        <title>Sequence and annotation of 42 cannabis genomes reveals extensive copy number variation in cannabinoid synthesis and pathogen resistance genes.</title>
        <authorList>
            <person name="Mckernan K.J."/>
            <person name="Helbert Y."/>
            <person name="Kane L.T."/>
            <person name="Ebling H."/>
            <person name="Zhang L."/>
            <person name="Liu B."/>
            <person name="Eaton Z."/>
            <person name="Mclaughlin S."/>
            <person name="Kingan S."/>
            <person name="Baybayan P."/>
            <person name="Concepcion G."/>
            <person name="Jordan M."/>
            <person name="Riva A."/>
            <person name="Barbazuk W."/>
            <person name="Harkins T."/>
        </authorList>
    </citation>
    <scope>NUCLEOTIDE SEQUENCE [LARGE SCALE GENOMIC DNA]</scope>
    <source>
        <strain evidence="2">cv. Jamaican Lion 4</strain>
        <tissue evidence="1">Leaf</tissue>
    </source>
</reference>